<reference evidence="13" key="1">
    <citation type="journal article" date="2010" name="Nature">
        <title>The Amphimedon queenslandica genome and the evolution of animal complexity.</title>
        <authorList>
            <person name="Srivastava M."/>
            <person name="Simakov O."/>
            <person name="Chapman J."/>
            <person name="Fahey B."/>
            <person name="Gauthier M.E."/>
            <person name="Mitros T."/>
            <person name="Richards G.S."/>
            <person name="Conaco C."/>
            <person name="Dacre M."/>
            <person name="Hellsten U."/>
            <person name="Larroux C."/>
            <person name="Putnam N.H."/>
            <person name="Stanke M."/>
            <person name="Adamska M."/>
            <person name="Darling A."/>
            <person name="Degnan S.M."/>
            <person name="Oakley T.H."/>
            <person name="Plachetzki D.C."/>
            <person name="Zhai Y."/>
            <person name="Adamski M."/>
            <person name="Calcino A."/>
            <person name="Cummins S.F."/>
            <person name="Goodstein D.M."/>
            <person name="Harris C."/>
            <person name="Jackson D.J."/>
            <person name="Leys S.P."/>
            <person name="Shu S."/>
            <person name="Woodcroft B.J."/>
            <person name="Vervoort M."/>
            <person name="Kosik K.S."/>
            <person name="Manning G."/>
            <person name="Degnan B.M."/>
            <person name="Rokhsar D.S."/>
        </authorList>
    </citation>
    <scope>NUCLEOTIDE SEQUENCE [LARGE SCALE GENOMIC DNA]</scope>
</reference>
<comment type="cofactor">
    <cofactor evidence="9 10">
        <name>Zn(2+)</name>
        <dbReference type="ChEBI" id="CHEBI:29105"/>
    </cofactor>
    <text evidence="9 10">Binds 1 zinc ion per subunit.</text>
</comment>
<sequence length="650" mass="72199">MKSTSYNFCILILSLALANTVTSHYHKCSHDKFPKKFLIRTHLEDFADSKATKNVGGDAAFNQPIRINIHYNFTALEGELSLAQQQQVKSVMSHVKENLESILTVRRTPNPLRLRRYCRHDKDDFVLTGPLEPCPDQCLNKSLLCKQFPIPAEHLQRCVECNGDSSNCVEAYSDGPGLKDTDLALYVYGTADHCEPGVVAYAAACQLEDQYDRPISGVINFCPTDDISDEEEVFQVAKHEIFHVLGFSDNLYPWYRDENGNPRTRRDANGNPPTDANGYFVADENTVKMVNLTDWQTRFGPINKIVIQLVTPKVVEVGRRHFNCDTLEGVQLEDQGGNGTTGAHWEKRLLNNEAMTGVVSQNAAFSNFSYALLEDSGWYKVDYSNASILVWGRGDGCGYTAGSCGGYIDTKKRQNQPMAPFCDFLNSRLHPQNLSCNTDRTAVASCNLASYYYDLPREYQYFNSGANFNSVASGLPIYGGDVKAADFCPFYNDLTYRAPRGICRKGIPLTDNNEAAETYGPRSRCVDHSGKWQITNGSNTYTAQYSAGCYEYQCSNSAVTIMILGQSYTCSRAGQVIQVDQTANGVRYRGGIVCPSCVEICYDDFKNCPEAAELYGEFASPAPPTDSVGSLLPMVGLLFVAIFVSFAFNY</sequence>
<dbReference type="Gene3D" id="2.30.34.10">
    <property type="entry name" value="Leishmanolysin domain 4"/>
    <property type="match status" value="1"/>
</dbReference>
<dbReference type="KEGG" id="aqu:109581334"/>
<name>A0AAN0J2I5_AMPQE</name>
<evidence type="ECO:0000256" key="1">
    <source>
        <dbReference type="ARBA" id="ARBA00005860"/>
    </source>
</evidence>
<dbReference type="InterPro" id="IPR001577">
    <property type="entry name" value="Peptidase_M8"/>
</dbReference>
<dbReference type="Proteomes" id="UP000007879">
    <property type="component" value="Unassembled WGS sequence"/>
</dbReference>
<dbReference type="Pfam" id="PF01457">
    <property type="entry name" value="Peptidase_M8"/>
    <property type="match status" value="1"/>
</dbReference>
<keyword evidence="5 9" id="KW-0862">Zinc</keyword>
<keyword evidence="6 9" id="KW-0482">Metalloprotease</keyword>
<accession>A0AAN0J2I5</accession>
<evidence type="ECO:0000256" key="6">
    <source>
        <dbReference type="ARBA" id="ARBA00023049"/>
    </source>
</evidence>
<evidence type="ECO:0000256" key="3">
    <source>
        <dbReference type="ARBA" id="ARBA00022723"/>
    </source>
</evidence>
<dbReference type="FunFam" id="3.90.132.10:FF:000001">
    <property type="entry name" value="leishmanolysin-like peptidase isoform X2"/>
    <property type="match status" value="1"/>
</dbReference>
<evidence type="ECO:0000256" key="8">
    <source>
        <dbReference type="PIRSR" id="PIRSR601577-1"/>
    </source>
</evidence>
<feature type="transmembrane region" description="Helical" evidence="11">
    <location>
        <begin position="628"/>
        <end position="648"/>
    </location>
</feature>
<dbReference type="Gene3D" id="3.10.170.20">
    <property type="match status" value="1"/>
</dbReference>
<reference evidence="12" key="2">
    <citation type="submission" date="2024-06" db="UniProtKB">
        <authorList>
            <consortium name="EnsemblMetazoa"/>
        </authorList>
    </citation>
    <scope>IDENTIFICATION</scope>
</reference>
<evidence type="ECO:0000256" key="2">
    <source>
        <dbReference type="ARBA" id="ARBA00022670"/>
    </source>
</evidence>
<keyword evidence="10" id="KW-0732">Signal</keyword>
<keyword evidence="11" id="KW-1133">Transmembrane helix</keyword>
<dbReference type="Gene3D" id="3.90.132.10">
    <property type="entry name" value="Leishmanolysin , domain 2"/>
    <property type="match status" value="1"/>
</dbReference>
<proteinExistence type="inferred from homology"/>
<evidence type="ECO:0000313" key="13">
    <source>
        <dbReference type="Proteomes" id="UP000007879"/>
    </source>
</evidence>
<dbReference type="AlphaFoldDB" id="A0AAN0J2I5"/>
<dbReference type="GO" id="GO:0016020">
    <property type="term" value="C:membrane"/>
    <property type="evidence" value="ECO:0007669"/>
    <property type="project" value="InterPro"/>
</dbReference>
<dbReference type="PANTHER" id="PTHR10942">
    <property type="entry name" value="LEISHMANOLYSIN-LIKE PEPTIDASE"/>
    <property type="match status" value="1"/>
</dbReference>
<evidence type="ECO:0000256" key="10">
    <source>
        <dbReference type="RuleBase" id="RU366077"/>
    </source>
</evidence>
<dbReference type="GO" id="GO:0004222">
    <property type="term" value="F:metalloendopeptidase activity"/>
    <property type="evidence" value="ECO:0007669"/>
    <property type="project" value="UniProtKB-UniRule"/>
</dbReference>
<feature type="binding site" evidence="9">
    <location>
        <position position="243"/>
    </location>
    <ligand>
        <name>Zn(2+)</name>
        <dbReference type="ChEBI" id="CHEBI:29105"/>
        <note>catalytic</note>
    </ligand>
</feature>
<keyword evidence="11" id="KW-0472">Membrane</keyword>
<dbReference type="GO" id="GO:0005737">
    <property type="term" value="C:cytoplasm"/>
    <property type="evidence" value="ECO:0007669"/>
    <property type="project" value="TreeGrafter"/>
</dbReference>
<organism evidence="12 13">
    <name type="scientific">Amphimedon queenslandica</name>
    <name type="common">Sponge</name>
    <dbReference type="NCBI Taxonomy" id="400682"/>
    <lineage>
        <taxon>Eukaryota</taxon>
        <taxon>Metazoa</taxon>
        <taxon>Porifera</taxon>
        <taxon>Demospongiae</taxon>
        <taxon>Heteroscleromorpha</taxon>
        <taxon>Haplosclerida</taxon>
        <taxon>Niphatidae</taxon>
        <taxon>Amphimedon</taxon>
    </lineage>
</organism>
<feature type="binding site" evidence="9">
    <location>
        <position position="239"/>
    </location>
    <ligand>
        <name>Zn(2+)</name>
        <dbReference type="ChEBI" id="CHEBI:29105"/>
        <note>catalytic</note>
    </ligand>
</feature>
<feature type="active site" evidence="8">
    <location>
        <position position="240"/>
    </location>
</feature>
<evidence type="ECO:0000256" key="9">
    <source>
        <dbReference type="PIRSR" id="PIRSR601577-2"/>
    </source>
</evidence>
<keyword evidence="11" id="KW-0812">Transmembrane</keyword>
<dbReference type="EnsemblMetazoa" id="XM_019995383.1">
    <property type="protein sequence ID" value="XP_019850942.1"/>
    <property type="gene ID" value="LOC109581334"/>
</dbReference>
<dbReference type="SUPFAM" id="SSF55486">
    <property type="entry name" value="Metalloproteases ('zincins'), catalytic domain"/>
    <property type="match status" value="1"/>
</dbReference>
<feature type="chain" id="PRO_5042672010" description="Leishmanolysin-like peptidase" evidence="10">
    <location>
        <begin position="24"/>
        <end position="650"/>
    </location>
</feature>
<dbReference type="GeneID" id="109581334"/>
<dbReference type="GO" id="GO:0046872">
    <property type="term" value="F:metal ion binding"/>
    <property type="evidence" value="ECO:0007669"/>
    <property type="project" value="UniProtKB-KW"/>
</dbReference>
<feature type="signal peptide" evidence="10">
    <location>
        <begin position="1"/>
        <end position="23"/>
    </location>
</feature>
<dbReference type="Gene3D" id="2.10.55.10">
    <property type="entry name" value="Leishmanolysin domain 3"/>
    <property type="match status" value="1"/>
</dbReference>
<evidence type="ECO:0000256" key="11">
    <source>
        <dbReference type="SAM" id="Phobius"/>
    </source>
</evidence>
<dbReference type="GO" id="GO:0006508">
    <property type="term" value="P:proteolysis"/>
    <property type="evidence" value="ECO:0007669"/>
    <property type="project" value="UniProtKB-KW"/>
</dbReference>
<keyword evidence="13" id="KW-1185">Reference proteome</keyword>
<evidence type="ECO:0000256" key="5">
    <source>
        <dbReference type="ARBA" id="ARBA00022833"/>
    </source>
</evidence>
<keyword evidence="4 10" id="KW-0378">Hydrolase</keyword>
<protein>
    <recommendedName>
        <fullName evidence="7 10">Leishmanolysin-like peptidase</fullName>
        <ecNumber evidence="10">3.4.24.-</ecNumber>
    </recommendedName>
</protein>
<evidence type="ECO:0000256" key="4">
    <source>
        <dbReference type="ARBA" id="ARBA00022801"/>
    </source>
</evidence>
<comment type="similarity">
    <text evidence="1 10">Belongs to the peptidase M8 family.</text>
</comment>
<feature type="binding site" evidence="9">
    <location>
        <position position="344"/>
    </location>
    <ligand>
        <name>Zn(2+)</name>
        <dbReference type="ChEBI" id="CHEBI:29105"/>
        <note>catalytic</note>
    </ligand>
</feature>
<keyword evidence="3 9" id="KW-0479">Metal-binding</keyword>
<dbReference type="RefSeq" id="XP_019850942.1">
    <property type="nucleotide sequence ID" value="XM_019995383.1"/>
</dbReference>
<dbReference type="PANTHER" id="PTHR10942:SF0">
    <property type="entry name" value="LEISHMANOLYSIN-LIKE PEPTIDASE"/>
    <property type="match status" value="1"/>
</dbReference>
<dbReference type="GO" id="GO:0007155">
    <property type="term" value="P:cell adhesion"/>
    <property type="evidence" value="ECO:0007669"/>
    <property type="project" value="InterPro"/>
</dbReference>
<dbReference type="EC" id="3.4.24.-" evidence="10"/>
<evidence type="ECO:0000256" key="7">
    <source>
        <dbReference type="ARBA" id="ARBA00039717"/>
    </source>
</evidence>
<evidence type="ECO:0000313" key="12">
    <source>
        <dbReference type="EnsemblMetazoa" id="XP_019850942.1"/>
    </source>
</evidence>
<keyword evidence="2 10" id="KW-0645">Protease</keyword>